<organism evidence="2 3">
    <name type="scientific">Candidatus Acidifodinimicrobium mancum</name>
    <dbReference type="NCBI Taxonomy" id="2898728"/>
    <lineage>
        <taxon>Archaea</taxon>
        <taxon>Candidatus Parvarchaeota</taxon>
        <taxon>Candidatus Acidifodinimicrobiaceae</taxon>
        <taxon>Candidatus Acidifodinimicrobium</taxon>
    </lineage>
</organism>
<keyword evidence="1" id="KW-0472">Membrane</keyword>
<protein>
    <submittedName>
        <fullName evidence="2">Uncharacterized protein</fullName>
    </submittedName>
</protein>
<evidence type="ECO:0000313" key="3">
    <source>
        <dbReference type="Proteomes" id="UP000718571"/>
    </source>
</evidence>
<accession>A0A8T3UVN5</accession>
<sequence length="428" mass="45942">MDKHGQFLSAVLVMMLALIMIAMFSVYAMILEGNGNVYTSLTSSSISSYMAEQIANQYSNIMPFSSSVNSTFSGMLKNFIAGYYPSYVLADSLLNYTNLTYDYVMPPNVTVPNSVEAYVGVILNNTQSSPTPAPFQQMINVPNTTSFWNYINTTSGYFGQNVEFFYGNGKIIPSWLESYNSSSGKWWIKIGTISASSVTKIYMGFASKTTNLFNTNNVGEAPQLPSTYAEYDDGANVFNNYWNFAGTSLPSGWSGSGYTINNGLSIPYSSYAITTTDYGLNAAQVLDFYGDFPLATSADNAGFGYTLSSSAVTSSTAIQTWFEINNGVWSDDYAGGLVDNGASYAATAALATGSNVYTVYWPSSSSASFSVNYGAVTTLTSDIYTSQLPIGGANTQGSQATAGPIYWGRIRAYPPSGVMPSVTFGSVA</sequence>
<keyword evidence="1" id="KW-1133">Transmembrane helix</keyword>
<comment type="caution">
    <text evidence="2">The sequence shown here is derived from an EMBL/GenBank/DDBJ whole genome shotgun (WGS) entry which is preliminary data.</text>
</comment>
<gene>
    <name evidence="2" type="ORF">IHE51_01700</name>
</gene>
<evidence type="ECO:0000256" key="1">
    <source>
        <dbReference type="SAM" id="Phobius"/>
    </source>
</evidence>
<proteinExistence type="predicted"/>
<dbReference type="EMBL" id="JADFAR010000020">
    <property type="protein sequence ID" value="MBE5728550.1"/>
    <property type="molecule type" value="Genomic_DNA"/>
</dbReference>
<name>A0A8T3UVN5_9ARCH</name>
<reference evidence="2 3" key="1">
    <citation type="submission" date="2020-09" db="EMBL/GenBank/DDBJ databases">
        <title>Genomic characterization of a novel Parvarchaeota family in acid mine drainage sediments.</title>
        <authorList>
            <person name="Luo Z.-H."/>
        </authorList>
    </citation>
    <scope>NUCLEOTIDE SEQUENCE [LARGE SCALE GENOMIC DNA]</scope>
    <source>
        <strain evidence="2">MAS1_bins.189</strain>
    </source>
</reference>
<dbReference type="AlphaFoldDB" id="A0A8T3UVN5"/>
<keyword evidence="1" id="KW-0812">Transmembrane</keyword>
<dbReference type="Proteomes" id="UP000718571">
    <property type="component" value="Unassembled WGS sequence"/>
</dbReference>
<evidence type="ECO:0000313" key="2">
    <source>
        <dbReference type="EMBL" id="MBE5728550.1"/>
    </source>
</evidence>
<feature type="transmembrane region" description="Helical" evidence="1">
    <location>
        <begin position="7"/>
        <end position="30"/>
    </location>
</feature>